<sequence>MKIKQVDAYQIFDSRGNPTVEVEVTLENGITGYGLVPSGASTGQFEALELRDNDKAKFRGKSVFNALTHIKTEIASLLIGESVFDQSQIDRKMIALDGTPNKSRLGANAILGVSMAVSKAGANTKGVPLYAYLGEDKGNLIPLNEIQILGGGAHADWVNDIQDFLVIAIGAKSYEETLEITHNIYHAAGKVMKAYGKCVGIADEGGWWPDYKTNEEPFEILLEAINKAGYVAGKDVAISLDIAASDLYDGNNYNLPLDKMSYTPNEFYKLIKSWCEKYPIISIEDPFADTDINNWKRFEAEMGTKIQIIGDDLFTTNIKRIEWGIEQKLANSVLIKLNQIGTVTETIEAIRLTQEVGWLPVISARSGETEDAFISHLAVATNAGQLKVGSFARSERMVKWNENIRIQRHLGKQAKFIGSDIYKTILK</sequence>
<comment type="function">
    <text evidence="9 10">Catalyzes the reversible conversion of 2-phosphoglycerate (2-PG) into phosphoenolpyruvate (PEP). It is essential for the degradation of carbohydrates via glycolysis.</text>
</comment>
<name>A0A9X3BIJ8_9BACT</name>
<dbReference type="AlphaFoldDB" id="A0A9X3BIJ8"/>
<dbReference type="SFLD" id="SFLDG00178">
    <property type="entry name" value="enolase"/>
    <property type="match status" value="1"/>
</dbReference>
<dbReference type="GO" id="GO:0000015">
    <property type="term" value="C:phosphopyruvate hydratase complex"/>
    <property type="evidence" value="ECO:0007669"/>
    <property type="project" value="InterPro"/>
</dbReference>
<dbReference type="InterPro" id="IPR020811">
    <property type="entry name" value="Enolase_N"/>
</dbReference>
<comment type="subcellular location">
    <subcellularLocation>
        <location evidence="10">Cytoplasm</location>
    </subcellularLocation>
    <subcellularLocation>
        <location evidence="10">Secreted</location>
    </subcellularLocation>
    <subcellularLocation>
        <location evidence="10">Cell surface</location>
    </subcellularLocation>
    <text evidence="10">Fractions of enolase are present in both the cytoplasm and on the cell surface.</text>
</comment>
<feature type="binding site" evidence="10">
    <location>
        <position position="387"/>
    </location>
    <ligand>
        <name>(2R)-2-phosphoglycerate</name>
        <dbReference type="ChEBI" id="CHEBI:58289"/>
    </ligand>
</feature>
<feature type="binding site" evidence="10">
    <location>
        <position position="365"/>
    </location>
    <ligand>
        <name>(2R)-2-phosphoglycerate</name>
        <dbReference type="ChEBI" id="CHEBI:58289"/>
    </ligand>
</feature>
<keyword evidence="5 10" id="KW-0964">Secreted</keyword>
<dbReference type="Pfam" id="PF00113">
    <property type="entry name" value="Enolase_C"/>
    <property type="match status" value="1"/>
</dbReference>
<feature type="binding site" evidence="10 12">
    <location>
        <position position="284"/>
    </location>
    <ligand>
        <name>Mg(2+)</name>
        <dbReference type="ChEBI" id="CHEBI:18420"/>
    </ligand>
</feature>
<feature type="active site" description="Proton acceptor" evidence="10 11">
    <location>
        <position position="336"/>
    </location>
</feature>
<dbReference type="Gene3D" id="3.30.390.10">
    <property type="entry name" value="Enolase-like, N-terminal domain"/>
    <property type="match status" value="1"/>
</dbReference>
<evidence type="ECO:0000256" key="9">
    <source>
        <dbReference type="ARBA" id="ARBA00045763"/>
    </source>
</evidence>
<dbReference type="InterPro" id="IPR020809">
    <property type="entry name" value="Enolase_CS"/>
</dbReference>
<evidence type="ECO:0000256" key="5">
    <source>
        <dbReference type="ARBA" id="ARBA00022525"/>
    </source>
</evidence>
<dbReference type="GO" id="GO:0000287">
    <property type="term" value="F:magnesium ion binding"/>
    <property type="evidence" value="ECO:0007669"/>
    <property type="project" value="UniProtKB-UniRule"/>
</dbReference>
<dbReference type="GO" id="GO:0006096">
    <property type="term" value="P:glycolytic process"/>
    <property type="evidence" value="ECO:0007669"/>
    <property type="project" value="UniProtKB-UniRule"/>
</dbReference>
<dbReference type="SMART" id="SM01193">
    <property type="entry name" value="Enolase_N"/>
    <property type="match status" value="1"/>
</dbReference>
<dbReference type="PRINTS" id="PR00148">
    <property type="entry name" value="ENOLASE"/>
</dbReference>
<dbReference type="Pfam" id="PF03952">
    <property type="entry name" value="Enolase_N"/>
    <property type="match status" value="1"/>
</dbReference>
<feature type="binding site" evidence="10">
    <location>
        <position position="162"/>
    </location>
    <ligand>
        <name>(2R)-2-phosphoglycerate</name>
        <dbReference type="ChEBI" id="CHEBI:58289"/>
    </ligand>
</feature>
<dbReference type="Proteomes" id="UP001155483">
    <property type="component" value="Unassembled WGS sequence"/>
</dbReference>
<dbReference type="EMBL" id="JAOTIF010000021">
    <property type="protein sequence ID" value="MCU7551512.1"/>
    <property type="molecule type" value="Genomic_DNA"/>
</dbReference>
<feature type="binding site" evidence="10 12">
    <location>
        <position position="311"/>
    </location>
    <ligand>
        <name>Mg(2+)</name>
        <dbReference type="ChEBI" id="CHEBI:18420"/>
    </ligand>
</feature>
<evidence type="ECO:0000259" key="13">
    <source>
        <dbReference type="SMART" id="SM01192"/>
    </source>
</evidence>
<dbReference type="NCBIfam" id="TIGR01060">
    <property type="entry name" value="eno"/>
    <property type="match status" value="1"/>
</dbReference>
<dbReference type="PROSITE" id="PS00164">
    <property type="entry name" value="ENOLASE"/>
    <property type="match status" value="1"/>
</dbReference>
<dbReference type="PIRSF" id="PIRSF001400">
    <property type="entry name" value="Enolase"/>
    <property type="match status" value="1"/>
</dbReference>
<keyword evidence="7 10" id="KW-0324">Glycolysis</keyword>
<evidence type="ECO:0000256" key="11">
    <source>
        <dbReference type="PIRSR" id="PIRSR001400-1"/>
    </source>
</evidence>
<dbReference type="SUPFAM" id="SSF54826">
    <property type="entry name" value="Enolase N-terminal domain-like"/>
    <property type="match status" value="1"/>
</dbReference>
<dbReference type="SFLD" id="SFLDF00002">
    <property type="entry name" value="enolase"/>
    <property type="match status" value="1"/>
</dbReference>
<dbReference type="Gene3D" id="3.20.20.120">
    <property type="entry name" value="Enolase-like C-terminal domain"/>
    <property type="match status" value="1"/>
</dbReference>
<dbReference type="FunFam" id="3.30.390.10:FF:000001">
    <property type="entry name" value="Enolase"/>
    <property type="match status" value="1"/>
</dbReference>
<proteinExistence type="inferred from homology"/>
<comment type="cofactor">
    <cofactor evidence="12">
        <name>Mg(2+)</name>
        <dbReference type="ChEBI" id="CHEBI:18420"/>
    </cofactor>
    <text evidence="12">Mg(2+) is required for catalysis and for stabilizing the dimer.</text>
</comment>
<dbReference type="CDD" id="cd03313">
    <property type="entry name" value="enolase"/>
    <property type="match status" value="1"/>
</dbReference>
<feature type="binding site" evidence="10">
    <location>
        <position position="336"/>
    </location>
    <ligand>
        <name>(2R)-2-phosphoglycerate</name>
        <dbReference type="ChEBI" id="CHEBI:58289"/>
    </ligand>
</feature>
<evidence type="ECO:0000256" key="4">
    <source>
        <dbReference type="ARBA" id="ARBA00017068"/>
    </source>
</evidence>
<feature type="domain" description="Enolase C-terminal TIM barrel" evidence="13">
    <location>
        <begin position="138"/>
        <end position="424"/>
    </location>
</feature>
<protein>
    <recommendedName>
        <fullName evidence="4 10">Enolase</fullName>
        <ecNumber evidence="3 10">4.2.1.11</ecNumber>
    </recommendedName>
    <alternativeName>
        <fullName evidence="10">2-phospho-D-glycerate hydro-lyase</fullName>
    </alternativeName>
    <alternativeName>
        <fullName evidence="10">2-phosphoglycerate dehydratase</fullName>
    </alternativeName>
</protein>
<dbReference type="GO" id="GO:0005576">
    <property type="term" value="C:extracellular region"/>
    <property type="evidence" value="ECO:0007669"/>
    <property type="project" value="UniProtKB-SubCell"/>
</dbReference>
<dbReference type="PANTHER" id="PTHR11902:SF1">
    <property type="entry name" value="ENOLASE"/>
    <property type="match status" value="1"/>
</dbReference>
<keyword evidence="10 12" id="KW-0479">Metal-binding</keyword>
<organism evidence="15 16">
    <name type="scientific">Paraflavisolibacter caeni</name>
    <dbReference type="NCBI Taxonomy" id="2982496"/>
    <lineage>
        <taxon>Bacteria</taxon>
        <taxon>Pseudomonadati</taxon>
        <taxon>Bacteroidota</taxon>
        <taxon>Chitinophagia</taxon>
        <taxon>Chitinophagales</taxon>
        <taxon>Chitinophagaceae</taxon>
        <taxon>Paraflavisolibacter</taxon>
    </lineage>
</organism>
<dbReference type="InterPro" id="IPR000941">
    <property type="entry name" value="Enolase"/>
</dbReference>
<comment type="caution">
    <text evidence="15">The sequence shown here is derived from an EMBL/GenBank/DDBJ whole genome shotgun (WGS) entry which is preliminary data.</text>
</comment>
<evidence type="ECO:0000259" key="14">
    <source>
        <dbReference type="SMART" id="SM01193"/>
    </source>
</evidence>
<feature type="binding site" evidence="10">
    <location>
        <position position="366"/>
    </location>
    <ligand>
        <name>(2R)-2-phosphoglycerate</name>
        <dbReference type="ChEBI" id="CHEBI:58289"/>
    </ligand>
</feature>
<gene>
    <name evidence="10 15" type="primary">eno</name>
    <name evidence="15" type="ORF">OCK74_20490</name>
</gene>
<feature type="binding site" evidence="10 12">
    <location>
        <position position="241"/>
    </location>
    <ligand>
        <name>Mg(2+)</name>
        <dbReference type="ChEBI" id="CHEBI:18420"/>
    </ligand>
</feature>
<evidence type="ECO:0000256" key="3">
    <source>
        <dbReference type="ARBA" id="ARBA00012058"/>
    </source>
</evidence>
<reference evidence="15" key="2">
    <citation type="submission" date="2023-04" db="EMBL/GenBank/DDBJ databases">
        <title>Paracnuella aquatica gen. nov., sp. nov., a member of the family Chitinophagaceae isolated from a hot spring.</title>
        <authorList>
            <person name="Wang C."/>
        </authorList>
    </citation>
    <scope>NUCLEOTIDE SEQUENCE</scope>
    <source>
        <strain evidence="15">LB-8</strain>
    </source>
</reference>
<dbReference type="SUPFAM" id="SSF51604">
    <property type="entry name" value="Enolase C-terminal domain-like"/>
    <property type="match status" value="1"/>
</dbReference>
<dbReference type="PANTHER" id="PTHR11902">
    <property type="entry name" value="ENOLASE"/>
    <property type="match status" value="1"/>
</dbReference>
<dbReference type="SFLD" id="SFLDS00001">
    <property type="entry name" value="Enolase"/>
    <property type="match status" value="1"/>
</dbReference>
<comment type="similarity">
    <text evidence="2 10">Belongs to the enolase family.</text>
</comment>
<dbReference type="HAMAP" id="MF_00318">
    <property type="entry name" value="Enolase"/>
    <property type="match status" value="1"/>
</dbReference>
<evidence type="ECO:0000256" key="2">
    <source>
        <dbReference type="ARBA" id="ARBA00009604"/>
    </source>
</evidence>
<keyword evidence="16" id="KW-1185">Reference proteome</keyword>
<comment type="cofactor">
    <cofactor evidence="10">
        <name>Mg(2+)</name>
        <dbReference type="ChEBI" id="CHEBI:18420"/>
    </cofactor>
    <text evidence="10">Binds a second Mg(2+) ion via substrate during catalysis.</text>
</comment>
<accession>A0A9X3BIJ8</accession>
<dbReference type="InterPro" id="IPR036849">
    <property type="entry name" value="Enolase-like_C_sf"/>
</dbReference>
<dbReference type="SMART" id="SM01192">
    <property type="entry name" value="Enolase_C"/>
    <property type="match status" value="1"/>
</dbReference>
<dbReference type="InterPro" id="IPR020810">
    <property type="entry name" value="Enolase_C"/>
</dbReference>
<evidence type="ECO:0000256" key="7">
    <source>
        <dbReference type="ARBA" id="ARBA00023152"/>
    </source>
</evidence>
<evidence type="ECO:0000256" key="1">
    <source>
        <dbReference type="ARBA" id="ARBA00005031"/>
    </source>
</evidence>
<comment type="catalytic activity">
    <reaction evidence="10">
        <text>(2R)-2-phosphoglycerate = phosphoenolpyruvate + H2O</text>
        <dbReference type="Rhea" id="RHEA:10164"/>
        <dbReference type="ChEBI" id="CHEBI:15377"/>
        <dbReference type="ChEBI" id="CHEBI:58289"/>
        <dbReference type="ChEBI" id="CHEBI:58702"/>
        <dbReference type="EC" id="4.2.1.11"/>
    </reaction>
</comment>
<keyword evidence="6 10" id="KW-0460">Magnesium</keyword>
<dbReference type="RefSeq" id="WP_279298951.1">
    <property type="nucleotide sequence ID" value="NZ_JAOTIF010000021.1"/>
</dbReference>
<comment type="pathway">
    <text evidence="1 10">Carbohydrate degradation; glycolysis; pyruvate from D-glyceraldehyde 3-phosphate: step 4/5.</text>
</comment>
<reference evidence="15" key="1">
    <citation type="submission" date="2022-09" db="EMBL/GenBank/DDBJ databases">
        <authorList>
            <person name="Yuan C."/>
            <person name="Ke Z."/>
        </authorList>
    </citation>
    <scope>NUCLEOTIDE SEQUENCE</scope>
    <source>
        <strain evidence="15">LB-8</strain>
    </source>
</reference>
<evidence type="ECO:0000313" key="16">
    <source>
        <dbReference type="Proteomes" id="UP001155483"/>
    </source>
</evidence>
<dbReference type="InterPro" id="IPR029017">
    <property type="entry name" value="Enolase-like_N"/>
</dbReference>
<evidence type="ECO:0000256" key="12">
    <source>
        <dbReference type="PIRSR" id="PIRSR001400-3"/>
    </source>
</evidence>
<keyword evidence="10" id="KW-0963">Cytoplasm</keyword>
<dbReference type="GO" id="GO:0009986">
    <property type="term" value="C:cell surface"/>
    <property type="evidence" value="ECO:0007669"/>
    <property type="project" value="UniProtKB-SubCell"/>
</dbReference>
<evidence type="ECO:0000256" key="8">
    <source>
        <dbReference type="ARBA" id="ARBA00023239"/>
    </source>
</evidence>
<feature type="domain" description="Enolase N-terminal" evidence="14">
    <location>
        <begin position="3"/>
        <end position="133"/>
    </location>
</feature>
<evidence type="ECO:0000256" key="10">
    <source>
        <dbReference type="HAMAP-Rule" id="MF_00318"/>
    </source>
</evidence>
<feature type="active site" description="Proton donor" evidence="10 11">
    <location>
        <position position="204"/>
    </location>
</feature>
<dbReference type="GO" id="GO:0004634">
    <property type="term" value="F:phosphopyruvate hydratase activity"/>
    <property type="evidence" value="ECO:0007669"/>
    <property type="project" value="UniProtKB-UniRule"/>
</dbReference>
<evidence type="ECO:0000313" key="15">
    <source>
        <dbReference type="EMBL" id="MCU7551512.1"/>
    </source>
</evidence>
<evidence type="ECO:0000256" key="6">
    <source>
        <dbReference type="ARBA" id="ARBA00022842"/>
    </source>
</evidence>
<keyword evidence="8 10" id="KW-0456">Lyase</keyword>
<dbReference type="EC" id="4.2.1.11" evidence="3 10"/>